<dbReference type="GeneID" id="65071891"/>
<dbReference type="KEGG" id="vg:65071891"/>
<keyword evidence="2" id="KW-1185">Reference proteome</keyword>
<name>A0A481W6A8_9CAUD</name>
<protein>
    <submittedName>
        <fullName evidence="1">DUF1874 domain-containing protein</fullName>
    </submittedName>
</protein>
<dbReference type="Pfam" id="PF08960">
    <property type="entry name" value="STIV_B116-like"/>
    <property type="match status" value="1"/>
</dbReference>
<dbReference type="EMBL" id="MK554696">
    <property type="protein sequence ID" value="QBJ04180.1"/>
    <property type="molecule type" value="Genomic_DNA"/>
</dbReference>
<dbReference type="InterPro" id="IPR037236">
    <property type="entry name" value="STIV_B116-like_sf"/>
</dbReference>
<dbReference type="SUPFAM" id="SSF143602">
    <property type="entry name" value="STIV B116-like"/>
    <property type="match status" value="1"/>
</dbReference>
<proteinExistence type="predicted"/>
<evidence type="ECO:0000313" key="2">
    <source>
        <dbReference type="Proteomes" id="UP000292160"/>
    </source>
</evidence>
<sequence>MTIGILNTPILTGEGTYKLSNITLEQAQKLVNENEFISYIGHQATAEIISILLGTEVPMNRGQFKQEVGQKAIIFKLKSRLLEGQILLTIQEIEEIGYEFQLLERKN</sequence>
<dbReference type="Gene3D" id="3.40.50.11170">
    <property type="entry name" value="Uncharacterised protein PF08960, DUF1874"/>
    <property type="match status" value="1"/>
</dbReference>
<organism evidence="1 2">
    <name type="scientific">Fusobacterium phage Fnu1</name>
    <dbReference type="NCBI Taxonomy" id="2530024"/>
    <lineage>
        <taxon>Viruses</taxon>
        <taxon>Duplodnaviria</taxon>
        <taxon>Heunggongvirae</taxon>
        <taxon>Uroviricota</taxon>
        <taxon>Caudoviricetes</taxon>
        <taxon>Latrobevirus</taxon>
        <taxon>Latrobevirus FNU1</taxon>
    </lineage>
</organism>
<dbReference type="RefSeq" id="YP_010082883.1">
    <property type="nucleotide sequence ID" value="NC_055035.1"/>
</dbReference>
<accession>A0A481W6A8</accession>
<reference evidence="1 2" key="1">
    <citation type="submission" date="2019-02" db="EMBL/GenBank/DDBJ databases">
        <title>Genomic, morphological and functional characterisation of novel bacteriophage Fnu1 capable of disrupt Fusobacterium nucleatum biofilm.</title>
        <authorList>
            <person name="Kabwe M."/>
            <person name="Brown T.L."/>
            <person name="Dashper S."/>
            <person name="Speirs L."/>
            <person name="Ku H."/>
            <person name="Petrovski S."/>
            <person name="Chan H.T."/>
            <person name="Lock P."/>
            <person name="Tucci J."/>
        </authorList>
    </citation>
    <scope>NUCLEOTIDE SEQUENCE [LARGE SCALE GENOMIC DNA]</scope>
</reference>
<dbReference type="InterPro" id="IPR015055">
    <property type="entry name" value="STIV_B116-like"/>
</dbReference>
<dbReference type="Proteomes" id="UP000292160">
    <property type="component" value="Segment"/>
</dbReference>
<evidence type="ECO:0000313" key="1">
    <source>
        <dbReference type="EMBL" id="QBJ04180.1"/>
    </source>
</evidence>